<dbReference type="EMBL" id="VGJX01000170">
    <property type="protein sequence ID" value="MBM3274279.1"/>
    <property type="molecule type" value="Genomic_DNA"/>
</dbReference>
<dbReference type="PANTHER" id="PTHR46111">
    <property type="entry name" value="RIBOSOMAL RNA SMALL SUBUNIT METHYLTRANSFERASE I"/>
    <property type="match status" value="1"/>
</dbReference>
<keyword evidence="5 6" id="KW-0949">S-adenosyl-L-methionine</keyword>
<accession>A0A938BMI3</accession>
<sequence length="234" mass="25168">MSEGRLFIVGTPIGNLGDITLRALDVLRTADAVAAEDTRQTAKLLNHFGIRVPTLSYHAHSAARRETELLDRLDRGERIALVTDAGMPAVSDPGYELVRAAFERGIAVEVVPGASALTAALAVSGIDTTRFVFEGFPPREGKARRRLFRTIAAEHRAIVFFEGPHRLADTLTDLAAILGGDRELAVCRELTKLHEQVWRGTLESGAAHFQATPPKGEATVVVGPRPRHGGPADG</sequence>
<dbReference type="InterPro" id="IPR008189">
    <property type="entry name" value="rRNA_ssu_MeTfrase_I"/>
</dbReference>
<dbReference type="Pfam" id="PF00590">
    <property type="entry name" value="TP_methylase"/>
    <property type="match status" value="1"/>
</dbReference>
<dbReference type="EC" id="2.1.1.198" evidence="6"/>
<dbReference type="HAMAP" id="MF_01877">
    <property type="entry name" value="16SrRNA_methyltr_I"/>
    <property type="match status" value="1"/>
</dbReference>
<comment type="catalytic activity">
    <reaction evidence="6">
        <text>cytidine(1402) in 16S rRNA + S-adenosyl-L-methionine = 2'-O-methylcytidine(1402) in 16S rRNA + S-adenosyl-L-homocysteine + H(+)</text>
        <dbReference type="Rhea" id="RHEA:42924"/>
        <dbReference type="Rhea" id="RHEA-COMP:10285"/>
        <dbReference type="Rhea" id="RHEA-COMP:10286"/>
        <dbReference type="ChEBI" id="CHEBI:15378"/>
        <dbReference type="ChEBI" id="CHEBI:57856"/>
        <dbReference type="ChEBI" id="CHEBI:59789"/>
        <dbReference type="ChEBI" id="CHEBI:74495"/>
        <dbReference type="ChEBI" id="CHEBI:82748"/>
        <dbReference type="EC" id="2.1.1.198"/>
    </reaction>
</comment>
<comment type="subcellular location">
    <subcellularLocation>
        <location evidence="6">Cytoplasm</location>
    </subcellularLocation>
</comment>
<keyword evidence="3 6" id="KW-0489">Methyltransferase</keyword>
<dbReference type="PANTHER" id="PTHR46111:SF1">
    <property type="entry name" value="RIBOSOMAL RNA SMALL SUBUNIT METHYLTRANSFERASE I"/>
    <property type="match status" value="1"/>
</dbReference>
<comment type="caution">
    <text evidence="8">The sequence shown here is derived from an EMBL/GenBank/DDBJ whole genome shotgun (WGS) entry which is preliminary data.</text>
</comment>
<evidence type="ECO:0000313" key="8">
    <source>
        <dbReference type="EMBL" id="MBM3274279.1"/>
    </source>
</evidence>
<dbReference type="AlphaFoldDB" id="A0A938BMI3"/>
<dbReference type="FunFam" id="3.40.1010.10:FF:000007">
    <property type="entry name" value="Ribosomal RNA small subunit methyltransferase I"/>
    <property type="match status" value="1"/>
</dbReference>
<keyword evidence="4 6" id="KW-0808">Transferase</keyword>
<gene>
    <name evidence="6 8" type="primary">rsmI</name>
    <name evidence="8" type="ORF">FJZ00_03945</name>
</gene>
<dbReference type="GO" id="GO:0070677">
    <property type="term" value="F:rRNA (cytosine-2'-O-)-methyltransferase activity"/>
    <property type="evidence" value="ECO:0007669"/>
    <property type="project" value="UniProtKB-UniRule"/>
</dbReference>
<keyword evidence="1 6" id="KW-0963">Cytoplasm</keyword>
<dbReference type="SUPFAM" id="SSF53790">
    <property type="entry name" value="Tetrapyrrole methylase"/>
    <property type="match status" value="1"/>
</dbReference>
<dbReference type="InterPro" id="IPR014776">
    <property type="entry name" value="4pyrrole_Mease_sub2"/>
</dbReference>
<evidence type="ECO:0000259" key="7">
    <source>
        <dbReference type="Pfam" id="PF00590"/>
    </source>
</evidence>
<dbReference type="Gene3D" id="3.40.1010.10">
    <property type="entry name" value="Cobalt-precorrin-4 Transmethylase, Domain 1"/>
    <property type="match status" value="1"/>
</dbReference>
<evidence type="ECO:0000256" key="1">
    <source>
        <dbReference type="ARBA" id="ARBA00022490"/>
    </source>
</evidence>
<dbReference type="NCBIfam" id="TIGR00096">
    <property type="entry name" value="16S rRNA (cytidine(1402)-2'-O)-methyltransferase"/>
    <property type="match status" value="1"/>
</dbReference>
<dbReference type="Proteomes" id="UP000703893">
    <property type="component" value="Unassembled WGS sequence"/>
</dbReference>
<dbReference type="PIRSF" id="PIRSF005917">
    <property type="entry name" value="MTase_YraL"/>
    <property type="match status" value="1"/>
</dbReference>
<dbReference type="InterPro" id="IPR000878">
    <property type="entry name" value="4pyrrol_Mease"/>
</dbReference>
<dbReference type="InterPro" id="IPR014777">
    <property type="entry name" value="4pyrrole_Mease_sub1"/>
</dbReference>
<dbReference type="GO" id="GO:0005737">
    <property type="term" value="C:cytoplasm"/>
    <property type="evidence" value="ECO:0007669"/>
    <property type="project" value="UniProtKB-SubCell"/>
</dbReference>
<comment type="similarity">
    <text evidence="6">Belongs to the methyltransferase superfamily. RsmI family.</text>
</comment>
<evidence type="ECO:0000256" key="4">
    <source>
        <dbReference type="ARBA" id="ARBA00022679"/>
    </source>
</evidence>
<evidence type="ECO:0000256" key="5">
    <source>
        <dbReference type="ARBA" id="ARBA00022691"/>
    </source>
</evidence>
<keyword evidence="2 6" id="KW-0698">rRNA processing</keyword>
<evidence type="ECO:0000256" key="2">
    <source>
        <dbReference type="ARBA" id="ARBA00022552"/>
    </source>
</evidence>
<dbReference type="InterPro" id="IPR035996">
    <property type="entry name" value="4pyrrol_Methylase_sf"/>
</dbReference>
<reference evidence="8 9" key="1">
    <citation type="submission" date="2019-03" db="EMBL/GenBank/DDBJ databases">
        <title>Lake Tanganyika Metagenome-Assembled Genomes (MAGs).</title>
        <authorList>
            <person name="Tran P."/>
        </authorList>
    </citation>
    <scope>NUCLEOTIDE SEQUENCE [LARGE SCALE GENOMIC DNA]</scope>
    <source>
        <strain evidence="8">K_DeepCast_65m_m2_236</strain>
    </source>
</reference>
<dbReference type="CDD" id="cd11648">
    <property type="entry name" value="RsmI"/>
    <property type="match status" value="1"/>
</dbReference>
<evidence type="ECO:0000313" key="9">
    <source>
        <dbReference type="Proteomes" id="UP000703893"/>
    </source>
</evidence>
<evidence type="ECO:0000256" key="6">
    <source>
        <dbReference type="HAMAP-Rule" id="MF_01877"/>
    </source>
</evidence>
<organism evidence="8 9">
    <name type="scientific">Candidatus Tanganyikabacteria bacterium</name>
    <dbReference type="NCBI Taxonomy" id="2961651"/>
    <lineage>
        <taxon>Bacteria</taxon>
        <taxon>Bacillati</taxon>
        <taxon>Candidatus Sericytochromatia</taxon>
        <taxon>Candidatus Tanganyikabacteria</taxon>
    </lineage>
</organism>
<protein>
    <recommendedName>
        <fullName evidence="6">Ribosomal RNA small subunit methyltransferase I</fullName>
        <ecNumber evidence="6">2.1.1.198</ecNumber>
    </recommendedName>
    <alternativeName>
        <fullName evidence="6">16S rRNA 2'-O-ribose C1402 methyltransferase</fullName>
    </alternativeName>
    <alternativeName>
        <fullName evidence="6">rRNA (cytidine-2'-O-)-methyltransferase RsmI</fullName>
    </alternativeName>
</protein>
<evidence type="ECO:0000256" key="3">
    <source>
        <dbReference type="ARBA" id="ARBA00022603"/>
    </source>
</evidence>
<name>A0A938BMI3_9BACT</name>
<comment type="function">
    <text evidence="6">Catalyzes the 2'-O-methylation of the ribose of cytidine 1402 (C1402) in 16S rRNA.</text>
</comment>
<feature type="domain" description="Tetrapyrrole methylase" evidence="7">
    <location>
        <begin position="5"/>
        <end position="203"/>
    </location>
</feature>
<dbReference type="FunFam" id="3.30.950.10:FF:000002">
    <property type="entry name" value="Ribosomal RNA small subunit methyltransferase I"/>
    <property type="match status" value="1"/>
</dbReference>
<proteinExistence type="inferred from homology"/>
<dbReference type="Gene3D" id="3.30.950.10">
    <property type="entry name" value="Methyltransferase, Cobalt-precorrin-4 Transmethylase, Domain 2"/>
    <property type="match status" value="1"/>
</dbReference>